<evidence type="ECO:0000256" key="1">
    <source>
        <dbReference type="SAM" id="MobiDB-lite"/>
    </source>
</evidence>
<evidence type="ECO:0000313" key="3">
    <source>
        <dbReference type="Proteomes" id="UP001603978"/>
    </source>
</evidence>
<feature type="region of interest" description="Disordered" evidence="1">
    <location>
        <begin position="54"/>
        <end position="75"/>
    </location>
</feature>
<dbReference type="RefSeq" id="WP_393164549.1">
    <property type="nucleotide sequence ID" value="NZ_JBICRM010000006.1"/>
</dbReference>
<accession>A0ABW7A951</accession>
<protein>
    <submittedName>
        <fullName evidence="2">Uncharacterized protein</fullName>
    </submittedName>
</protein>
<reference evidence="2 3" key="1">
    <citation type="submission" date="2024-10" db="EMBL/GenBank/DDBJ databases">
        <authorList>
            <person name="Topkara A.R."/>
            <person name="Saygin H."/>
        </authorList>
    </citation>
    <scope>NUCLEOTIDE SEQUENCE [LARGE SCALE GENOMIC DNA]</scope>
    <source>
        <strain evidence="2 3">M3C6</strain>
    </source>
</reference>
<sequence length="75" mass="7763">MVAIGFALLGVGLVVGVLLALADPVMLSRVNGEPAEGGSGRFVEAGVLRLPPRYDTESVRLPPRSGGDRHEPKAA</sequence>
<evidence type="ECO:0000313" key="2">
    <source>
        <dbReference type="EMBL" id="MFG1703870.1"/>
    </source>
</evidence>
<keyword evidence="3" id="KW-1185">Reference proteome</keyword>
<comment type="caution">
    <text evidence="2">The sequence shown here is derived from an EMBL/GenBank/DDBJ whole genome shotgun (WGS) entry which is preliminary data.</text>
</comment>
<gene>
    <name evidence="2" type="ORF">ACFLIM_11825</name>
</gene>
<feature type="compositionally biased region" description="Basic and acidic residues" evidence="1">
    <location>
        <begin position="66"/>
        <end position="75"/>
    </location>
</feature>
<dbReference type="Proteomes" id="UP001603978">
    <property type="component" value="Unassembled WGS sequence"/>
</dbReference>
<proteinExistence type="predicted"/>
<dbReference type="EMBL" id="JBICRM010000006">
    <property type="protein sequence ID" value="MFG1703870.1"/>
    <property type="molecule type" value="Genomic_DNA"/>
</dbReference>
<organism evidence="2 3">
    <name type="scientific">Nonomuraea marmarensis</name>
    <dbReference type="NCBI Taxonomy" id="3351344"/>
    <lineage>
        <taxon>Bacteria</taxon>
        <taxon>Bacillati</taxon>
        <taxon>Actinomycetota</taxon>
        <taxon>Actinomycetes</taxon>
        <taxon>Streptosporangiales</taxon>
        <taxon>Streptosporangiaceae</taxon>
        <taxon>Nonomuraea</taxon>
    </lineage>
</organism>
<name>A0ABW7A951_9ACTN</name>